<sequence length="688" mass="74652">MVNVLRNFIKRAPANPDLMVASILLLAIAMMIFPIPVVVVDALIGFNMGLAILLMMVALYVSTPLDLSSLPGVILLSTVFRLALTVATTRLILAEGDAGSIIHTFGDFVISGNIVVGFVIFLIVTMVQFMVLAKGAERVAEVAARFTLDALPGKQMAVDAELRNGHIDAAESRRRRAALEKESQLYGAMDGAMKFVKGDSIAGLVVIFINMVGGISIGLLSKGMSFGEVVHHYTLLTIGDALISQIPALLLSITAATIVTRVTGAARVNLGTEIVNQLTASTRALRLAACVLLLMGFVPGFPMPVFLMLAALFAGISIVKDDVLGAADVDRTSAAAAETQKQAAPVEDSPIAFFLAPSLMHAIEQVELQQHIARVSQLVSADLGIVVPQIPVSVDQQLPESQFRIDVEGVPVEQDVFDLSQPTLKDDEANVESSGVPFRRDPETDRILAEQNRAPALKGAGIEHYGPSEALALRVRATLTRYAPRLIGIQETGQLLSRMEQEYSDLVKEVLRTTPIPRIADVLRRLLDEGIPIRHTRLLLEALAEWSEREQNVALLTEYVRSGLRRQICHRYANAEGIVLALIIERESEDVMRNAVRDSAAGPYLVLEDRQSEALLLQMRQTLANTTQGQARPIVLTSMDVRRFVRGFLTRHGIDLAVLSYQDLASDFTIQPAGSIRLPTGFDSGALE</sequence>
<accession>A0AAU8CS49</accession>
<evidence type="ECO:0000313" key="10">
    <source>
        <dbReference type="EMBL" id="XCG49774.1"/>
    </source>
</evidence>
<protein>
    <submittedName>
        <fullName evidence="10">Type III secretion system export apparatus subunit SctV</fullName>
    </submittedName>
</protein>
<feature type="transmembrane region" description="Helical" evidence="9">
    <location>
        <begin position="73"/>
        <end position="94"/>
    </location>
</feature>
<dbReference type="GO" id="GO:0005886">
    <property type="term" value="C:plasma membrane"/>
    <property type="evidence" value="ECO:0007669"/>
    <property type="project" value="UniProtKB-SubCell"/>
</dbReference>
<name>A0AAU8CS49_9HYPH</name>
<keyword evidence="7 9" id="KW-1133">Transmembrane helix</keyword>
<dbReference type="EMBL" id="CP159253">
    <property type="protein sequence ID" value="XCG49774.1"/>
    <property type="molecule type" value="Genomic_DNA"/>
</dbReference>
<dbReference type="GO" id="GO:0009306">
    <property type="term" value="P:protein secretion"/>
    <property type="evidence" value="ECO:0007669"/>
    <property type="project" value="InterPro"/>
</dbReference>
<dbReference type="RefSeq" id="WP_353642695.1">
    <property type="nucleotide sequence ID" value="NZ_CP159253.1"/>
</dbReference>
<feature type="transmembrane region" description="Helical" evidence="9">
    <location>
        <begin position="201"/>
        <end position="221"/>
    </location>
</feature>
<feature type="transmembrane region" description="Helical" evidence="9">
    <location>
        <begin position="284"/>
        <end position="314"/>
    </location>
</feature>
<dbReference type="PIRSF" id="PIRSF005419">
    <property type="entry name" value="FlhA"/>
    <property type="match status" value="1"/>
</dbReference>
<dbReference type="Gene3D" id="3.40.50.12790">
    <property type="entry name" value="FHIPEP family, domain 4"/>
    <property type="match status" value="1"/>
</dbReference>
<comment type="similarity">
    <text evidence="2">Belongs to the FHIPEP (flagella/HR/invasion proteins export pore) family.</text>
</comment>
<keyword evidence="5" id="KW-0997">Cell inner membrane</keyword>
<feature type="transmembrane region" description="Helical" evidence="9">
    <location>
        <begin position="43"/>
        <end position="61"/>
    </location>
</feature>
<dbReference type="AlphaFoldDB" id="A0AAU8CS49"/>
<evidence type="ECO:0000256" key="6">
    <source>
        <dbReference type="ARBA" id="ARBA00022692"/>
    </source>
</evidence>
<dbReference type="InterPro" id="IPR042196">
    <property type="entry name" value="FHIPEP_4"/>
</dbReference>
<dbReference type="PRINTS" id="PR00949">
    <property type="entry name" value="TYPE3IMAPROT"/>
</dbReference>
<proteinExistence type="inferred from homology"/>
<evidence type="ECO:0000256" key="8">
    <source>
        <dbReference type="ARBA" id="ARBA00023136"/>
    </source>
</evidence>
<dbReference type="NCBIfam" id="TIGR01399">
    <property type="entry name" value="hrcV"/>
    <property type="match status" value="1"/>
</dbReference>
<feature type="transmembrane region" description="Helical" evidence="9">
    <location>
        <begin position="114"/>
        <end position="133"/>
    </location>
</feature>
<dbReference type="PANTHER" id="PTHR30161:SF2">
    <property type="entry name" value="INVASION PROTEIN INVA"/>
    <property type="match status" value="1"/>
</dbReference>
<dbReference type="InterPro" id="IPR042193">
    <property type="entry name" value="FHIPEP_3"/>
</dbReference>
<dbReference type="Gene3D" id="3.40.30.60">
    <property type="entry name" value="FHIPEP family, domain 1"/>
    <property type="match status" value="1"/>
</dbReference>
<evidence type="ECO:0000256" key="2">
    <source>
        <dbReference type="ARBA" id="ARBA00008835"/>
    </source>
</evidence>
<evidence type="ECO:0000256" key="5">
    <source>
        <dbReference type="ARBA" id="ARBA00022519"/>
    </source>
</evidence>
<gene>
    <name evidence="10" type="primary">sctV</name>
    <name evidence="10" type="ORF">ABVK50_04265</name>
</gene>
<keyword evidence="3" id="KW-0813">Transport</keyword>
<dbReference type="PANTHER" id="PTHR30161">
    <property type="entry name" value="FLAGELLAR EXPORT PROTEIN, MEMBRANE FLHA SUBUNIT-RELATED"/>
    <property type="match status" value="1"/>
</dbReference>
<keyword evidence="4" id="KW-1003">Cell membrane</keyword>
<feature type="transmembrane region" description="Helical" evidence="9">
    <location>
        <begin position="18"/>
        <end position="37"/>
    </location>
</feature>
<organism evidence="10">
    <name type="scientific">Mesorhizobium sp. WSM2240</name>
    <dbReference type="NCBI Taxonomy" id="3228851"/>
    <lineage>
        <taxon>Bacteria</taxon>
        <taxon>Pseudomonadati</taxon>
        <taxon>Pseudomonadota</taxon>
        <taxon>Alphaproteobacteria</taxon>
        <taxon>Hyphomicrobiales</taxon>
        <taxon>Phyllobacteriaceae</taxon>
        <taxon>Mesorhizobium</taxon>
    </lineage>
</organism>
<dbReference type="Pfam" id="PF00771">
    <property type="entry name" value="FHIPEP"/>
    <property type="match status" value="1"/>
</dbReference>
<feature type="transmembrane region" description="Helical" evidence="9">
    <location>
        <begin position="241"/>
        <end position="263"/>
    </location>
</feature>
<evidence type="ECO:0000256" key="1">
    <source>
        <dbReference type="ARBA" id="ARBA00004429"/>
    </source>
</evidence>
<dbReference type="InterPro" id="IPR006302">
    <property type="entry name" value="T3SS_HrcV"/>
</dbReference>
<evidence type="ECO:0000256" key="4">
    <source>
        <dbReference type="ARBA" id="ARBA00022475"/>
    </source>
</evidence>
<dbReference type="Gene3D" id="1.10.8.540">
    <property type="entry name" value="FHIPEP family, domain 3"/>
    <property type="match status" value="1"/>
</dbReference>
<evidence type="ECO:0000256" key="3">
    <source>
        <dbReference type="ARBA" id="ARBA00022448"/>
    </source>
</evidence>
<comment type="subcellular location">
    <subcellularLocation>
        <location evidence="1">Cell inner membrane</location>
        <topology evidence="1">Multi-pass membrane protein</topology>
    </subcellularLocation>
</comment>
<dbReference type="InterPro" id="IPR042194">
    <property type="entry name" value="FHIPEP_1"/>
</dbReference>
<dbReference type="InterPro" id="IPR001712">
    <property type="entry name" value="T3SS_FHIPEP"/>
</dbReference>
<evidence type="ECO:0000256" key="7">
    <source>
        <dbReference type="ARBA" id="ARBA00022989"/>
    </source>
</evidence>
<evidence type="ECO:0000256" key="9">
    <source>
        <dbReference type="SAM" id="Phobius"/>
    </source>
</evidence>
<reference evidence="10" key="1">
    <citation type="submission" date="2024-06" db="EMBL/GenBank/DDBJ databases">
        <title>Mesorhizobium karijinii sp. nov., a symbiont of the iconic Swainsona formosa from arid Australia.</title>
        <authorList>
            <person name="Hill Y.J."/>
            <person name="Watkin E.L.J."/>
            <person name="O'Hara G.W."/>
            <person name="Terpolilli J."/>
            <person name="Tye M.L."/>
            <person name="Kohlmeier M.G."/>
        </authorList>
    </citation>
    <scope>NUCLEOTIDE SEQUENCE</scope>
    <source>
        <strain evidence="10">WSM2240</strain>
    </source>
</reference>
<keyword evidence="6 9" id="KW-0812">Transmembrane</keyword>
<keyword evidence="8 9" id="KW-0472">Membrane</keyword>